<evidence type="ECO:0008006" key="4">
    <source>
        <dbReference type="Google" id="ProtNLM"/>
    </source>
</evidence>
<accession>G8XEF5</accession>
<feature type="compositionally biased region" description="Basic and acidic residues" evidence="1">
    <location>
        <begin position="29"/>
        <end position="46"/>
    </location>
</feature>
<feature type="region of interest" description="Disordered" evidence="1">
    <location>
        <begin position="1"/>
        <end position="47"/>
    </location>
</feature>
<dbReference type="AlphaFoldDB" id="G8XEF5"/>
<dbReference type="HOGENOM" id="CLU_1304272_0_0_11"/>
<evidence type="ECO:0000313" key="3">
    <source>
        <dbReference type="Proteomes" id="UP000007842"/>
    </source>
</evidence>
<dbReference type="PATRIC" id="fig|1003195.29.peg.5944"/>
<evidence type="ECO:0000313" key="2">
    <source>
        <dbReference type="EMBL" id="AEW98337.1"/>
    </source>
</evidence>
<proteinExistence type="predicted"/>
<geneLocation type="plasmid" evidence="2 3">
    <name>pSCATT</name>
</geneLocation>
<feature type="compositionally biased region" description="Basic and acidic residues" evidence="1">
    <location>
        <begin position="1"/>
        <end position="16"/>
    </location>
</feature>
<feature type="compositionally biased region" description="Basic residues" evidence="1">
    <location>
        <begin position="17"/>
        <end position="28"/>
    </location>
</feature>
<keyword evidence="3" id="KW-1185">Reference proteome</keyword>
<keyword evidence="2" id="KW-0614">Plasmid</keyword>
<reference evidence="3" key="1">
    <citation type="submission" date="2011-12" db="EMBL/GenBank/DDBJ databases">
        <title>Complete genome sequence of Streptomyces cattleya strain DSM 46488.</title>
        <authorList>
            <person name="Ou H.-Y."/>
            <person name="Li P."/>
            <person name="Zhao C."/>
            <person name="O'Hagan D."/>
            <person name="Deng Z."/>
        </authorList>
    </citation>
    <scope>NUCLEOTIDE SEQUENCE [LARGE SCALE GENOMIC DNA]</scope>
    <source>
        <strain evidence="3">ATCC 35852 / DSM 46488 / JCM 4925 / NBRC 14057 / NRRL 8057</strain>
        <plasmid evidence="3">Plasmid pSCATT</plasmid>
    </source>
</reference>
<evidence type="ECO:0000256" key="1">
    <source>
        <dbReference type="SAM" id="MobiDB-lite"/>
    </source>
</evidence>
<dbReference type="EMBL" id="CP003229">
    <property type="protein sequence ID" value="AEW98337.1"/>
    <property type="molecule type" value="Genomic_DNA"/>
</dbReference>
<sequence>MMVGRGERVPHRERPPPQKRKRKRTNHLRRGDAFVQDRRAGRPQDHRRQHRVFLVEGHQMAGKKLASRLGVVAATVGLAVGAVAGTAEARSDNISTWYSGRCNTVNWFCLYYSPDASGASLGYPHADADIHDLGNYRYANDGAGAGQVVRNNAASAEDVSNCNVGIWYSTDFTGDSEWLSPWMGGNLTFLRNNEASISVDDNTHCPGTGMG</sequence>
<protein>
    <recommendedName>
        <fullName evidence="4">Peptidase inhibitor family I36</fullName>
    </recommendedName>
</protein>
<organism evidence="2 3">
    <name type="scientific">Streptantibioticus cattleyicolor (strain ATCC 35852 / DSM 46488 / JCM 4925 / NBRC 14057 / NRRL 8057)</name>
    <name type="common">Streptomyces cattleya</name>
    <dbReference type="NCBI Taxonomy" id="1003195"/>
    <lineage>
        <taxon>Bacteria</taxon>
        <taxon>Bacillati</taxon>
        <taxon>Actinomycetota</taxon>
        <taxon>Actinomycetes</taxon>
        <taxon>Kitasatosporales</taxon>
        <taxon>Streptomycetaceae</taxon>
        <taxon>Streptantibioticus</taxon>
    </lineage>
</organism>
<dbReference type="Proteomes" id="UP000007842">
    <property type="component" value="Plasmid pSCATT"/>
</dbReference>
<dbReference type="KEGG" id="scy:SCATT_p01440"/>
<gene>
    <name evidence="2" type="ordered locus">SCATT_p01440</name>
</gene>
<name>G8XEF5_STREN</name>